<proteinExistence type="predicted"/>
<evidence type="ECO:0000313" key="9">
    <source>
        <dbReference type="EMBL" id="RKS85738.1"/>
    </source>
</evidence>
<name>A0A495RFS3_9GAMM</name>
<feature type="transmembrane region" description="Helical" evidence="6">
    <location>
        <begin position="218"/>
        <end position="239"/>
    </location>
</feature>
<dbReference type="GO" id="GO:0003954">
    <property type="term" value="F:NADH dehydrogenase activity"/>
    <property type="evidence" value="ECO:0007669"/>
    <property type="project" value="TreeGrafter"/>
</dbReference>
<dbReference type="Proteomes" id="UP000278542">
    <property type="component" value="Unassembled WGS sequence"/>
</dbReference>
<feature type="transmembrane region" description="Helical" evidence="6">
    <location>
        <begin position="311"/>
        <end position="329"/>
    </location>
</feature>
<dbReference type="InterPro" id="IPR003945">
    <property type="entry name" value="NU5C-like"/>
</dbReference>
<feature type="transmembrane region" description="Helical" evidence="6">
    <location>
        <begin position="251"/>
        <end position="271"/>
    </location>
</feature>
<evidence type="ECO:0000259" key="7">
    <source>
        <dbReference type="Pfam" id="PF00361"/>
    </source>
</evidence>
<dbReference type="OrthoDB" id="9811798at2"/>
<feature type="transmembrane region" description="Helical" evidence="6">
    <location>
        <begin position="174"/>
        <end position="192"/>
    </location>
</feature>
<feature type="transmembrane region" description="Helical" evidence="6">
    <location>
        <begin position="421"/>
        <end position="441"/>
    </location>
</feature>
<organism evidence="9 10">
    <name type="scientific">Orbus hercynius</name>
    <dbReference type="NCBI Taxonomy" id="593135"/>
    <lineage>
        <taxon>Bacteria</taxon>
        <taxon>Pseudomonadati</taxon>
        <taxon>Pseudomonadota</taxon>
        <taxon>Gammaproteobacteria</taxon>
        <taxon>Orbales</taxon>
        <taxon>Orbaceae</taxon>
        <taxon>Orbus</taxon>
    </lineage>
</organism>
<comment type="subcellular location">
    <subcellularLocation>
        <location evidence="1">Endomembrane system</location>
        <topology evidence="1">Multi-pass membrane protein</topology>
    </subcellularLocation>
    <subcellularLocation>
        <location evidence="5">Membrane</location>
        <topology evidence="5">Multi-pass membrane protein</topology>
    </subcellularLocation>
</comment>
<keyword evidence="2 5" id="KW-0812">Transmembrane</keyword>
<feature type="domain" description="NADH-Ubiquinone oxidoreductase (complex I) chain 5 N-terminal" evidence="8">
    <location>
        <begin position="71"/>
        <end position="121"/>
    </location>
</feature>
<feature type="transmembrane region" description="Helical" evidence="6">
    <location>
        <begin position="79"/>
        <end position="105"/>
    </location>
</feature>
<evidence type="ECO:0000256" key="3">
    <source>
        <dbReference type="ARBA" id="ARBA00022989"/>
    </source>
</evidence>
<reference evidence="9 10" key="1">
    <citation type="submission" date="2018-10" db="EMBL/GenBank/DDBJ databases">
        <title>Genomic Encyclopedia of Type Strains, Phase IV (KMG-IV): sequencing the most valuable type-strain genomes for metagenomic binning, comparative biology and taxonomic classification.</title>
        <authorList>
            <person name="Goeker M."/>
        </authorList>
    </citation>
    <scope>NUCLEOTIDE SEQUENCE [LARGE SCALE GENOMIC DNA]</scope>
    <source>
        <strain evidence="9 10">DSM 22228</strain>
    </source>
</reference>
<feature type="transmembrane region" description="Helical" evidence="6">
    <location>
        <begin position="378"/>
        <end position="401"/>
    </location>
</feature>
<dbReference type="PANTHER" id="PTHR42829:SF2">
    <property type="entry name" value="NADH-UBIQUINONE OXIDOREDUCTASE CHAIN 5"/>
    <property type="match status" value="1"/>
</dbReference>
<evidence type="ECO:0000256" key="5">
    <source>
        <dbReference type="RuleBase" id="RU000320"/>
    </source>
</evidence>
<evidence type="ECO:0000256" key="2">
    <source>
        <dbReference type="ARBA" id="ARBA00022692"/>
    </source>
</evidence>
<feature type="transmembrane region" description="Helical" evidence="6">
    <location>
        <begin position="335"/>
        <end position="357"/>
    </location>
</feature>
<feature type="transmembrane region" description="Helical" evidence="6">
    <location>
        <begin position="453"/>
        <end position="475"/>
    </location>
</feature>
<feature type="transmembrane region" description="Helical" evidence="6">
    <location>
        <begin position="495"/>
        <end position="515"/>
    </location>
</feature>
<protein>
    <submittedName>
        <fullName evidence="9">NADH dehydrogenase subunit L</fullName>
    </submittedName>
</protein>
<dbReference type="AlphaFoldDB" id="A0A495RFS3"/>
<evidence type="ECO:0000256" key="6">
    <source>
        <dbReference type="SAM" id="Phobius"/>
    </source>
</evidence>
<sequence>MNLLYLTIVIPLLSFLILVCSGRHISKNNIIIIGISTIILLCILTVLVCIDYQANTVPDTSLIYTRYLWEWFTVGDTKIAIALQLDGLSLVFLVIIAFFSLLIYSFSACYLTSSKDIYTFFAYGNLLIASLLLLILADNLFILLVGWEGMGISCYLLIGIYYQKRQVSFSAIKAFIVISIADAFLLLGMFLIHNELNTLNIREIISLANENLAIDSEIIFWITLVLFISVMGKAGLFPLHTSFTESSIAPMPVVTILQSLAFVLSSGYFVLRLSPLFMMSTDVFVIMGVMAGITLIFASCVSLVQNNIKTLVTYINLGQISYIFFAFVIKNWELALYYMISYSVTSALLLLSSAILIKVSNGEQNIYKLGGLCRRYPVLYGTFLLSAASLCAMPWIMSAFYTKGDIIWGLMINDKMGLGTIALIGILLSTLSILRLISTVFHHKQKLTSFTPILPYSYLPLAILAIMSTATFVYLPLPIQGLVPSVDFNTQNQLILQLLLAAVTILSILIAYILFFDTNSEINEIIHTPIGKMLFRLWHNEWCFDQILQIVVIRPYLYLARLIKTDPLSQWNRAINWGARKINFQIASLENSRLRWYMMSIVIGSIIILLLLILI</sequence>
<gene>
    <name evidence="9" type="ORF">DES39_1149</name>
</gene>
<dbReference type="InterPro" id="IPR001750">
    <property type="entry name" value="ND/Mrp_TM"/>
</dbReference>
<feature type="transmembrane region" description="Helical" evidence="6">
    <location>
        <begin position="30"/>
        <end position="54"/>
    </location>
</feature>
<dbReference type="Gene3D" id="1.20.5.2700">
    <property type="match status" value="1"/>
</dbReference>
<dbReference type="GO" id="GO:0016020">
    <property type="term" value="C:membrane"/>
    <property type="evidence" value="ECO:0007669"/>
    <property type="project" value="UniProtKB-SubCell"/>
</dbReference>
<dbReference type="PANTHER" id="PTHR42829">
    <property type="entry name" value="NADH-UBIQUINONE OXIDOREDUCTASE CHAIN 5"/>
    <property type="match status" value="1"/>
</dbReference>
<accession>A0A495RFS3</accession>
<evidence type="ECO:0000256" key="4">
    <source>
        <dbReference type="ARBA" id="ARBA00023136"/>
    </source>
</evidence>
<dbReference type="EMBL" id="RBWY01000002">
    <property type="protein sequence ID" value="RKS85738.1"/>
    <property type="molecule type" value="Genomic_DNA"/>
</dbReference>
<keyword evidence="3 6" id="KW-1133">Transmembrane helix</keyword>
<keyword evidence="10" id="KW-1185">Reference proteome</keyword>
<dbReference type="Pfam" id="PF00662">
    <property type="entry name" value="Proton_antipo_N"/>
    <property type="match status" value="1"/>
</dbReference>
<feature type="transmembrane region" description="Helical" evidence="6">
    <location>
        <begin position="6"/>
        <end position="23"/>
    </location>
</feature>
<dbReference type="PRINTS" id="PR01434">
    <property type="entry name" value="NADHDHGNASE5"/>
</dbReference>
<keyword evidence="4 6" id="KW-0472">Membrane</keyword>
<feature type="transmembrane region" description="Helical" evidence="6">
    <location>
        <begin position="141"/>
        <end position="162"/>
    </location>
</feature>
<dbReference type="InterPro" id="IPR001516">
    <property type="entry name" value="Proton_antipo_N"/>
</dbReference>
<dbReference type="GO" id="GO:0012505">
    <property type="term" value="C:endomembrane system"/>
    <property type="evidence" value="ECO:0007669"/>
    <property type="project" value="UniProtKB-SubCell"/>
</dbReference>
<dbReference type="GO" id="GO:0008137">
    <property type="term" value="F:NADH dehydrogenase (ubiquinone) activity"/>
    <property type="evidence" value="ECO:0007669"/>
    <property type="project" value="InterPro"/>
</dbReference>
<comment type="caution">
    <text evidence="9">The sequence shown here is derived from an EMBL/GenBank/DDBJ whole genome shotgun (WGS) entry which is preliminary data.</text>
</comment>
<dbReference type="GO" id="GO:0042773">
    <property type="term" value="P:ATP synthesis coupled electron transport"/>
    <property type="evidence" value="ECO:0007669"/>
    <property type="project" value="InterPro"/>
</dbReference>
<evidence type="ECO:0000256" key="1">
    <source>
        <dbReference type="ARBA" id="ARBA00004127"/>
    </source>
</evidence>
<evidence type="ECO:0000259" key="8">
    <source>
        <dbReference type="Pfam" id="PF00662"/>
    </source>
</evidence>
<feature type="transmembrane region" description="Helical" evidence="6">
    <location>
        <begin position="283"/>
        <end position="304"/>
    </location>
</feature>
<dbReference type="Pfam" id="PF00361">
    <property type="entry name" value="Proton_antipo_M"/>
    <property type="match status" value="1"/>
</dbReference>
<dbReference type="GO" id="GO:0015990">
    <property type="term" value="P:electron transport coupled proton transport"/>
    <property type="evidence" value="ECO:0007669"/>
    <property type="project" value="TreeGrafter"/>
</dbReference>
<feature type="transmembrane region" description="Helical" evidence="6">
    <location>
        <begin position="117"/>
        <end position="135"/>
    </location>
</feature>
<evidence type="ECO:0000313" key="10">
    <source>
        <dbReference type="Proteomes" id="UP000278542"/>
    </source>
</evidence>
<feature type="domain" description="NADH:quinone oxidoreductase/Mrp antiporter transmembrane" evidence="7">
    <location>
        <begin position="137"/>
        <end position="427"/>
    </location>
</feature>
<dbReference type="RefSeq" id="WP_121144835.1">
    <property type="nucleotide sequence ID" value="NZ_RBWY01000002.1"/>
</dbReference>
<feature type="transmembrane region" description="Helical" evidence="6">
    <location>
        <begin position="596"/>
        <end position="614"/>
    </location>
</feature>